<gene>
    <name evidence="1" type="ORF">COLO4_19659</name>
</gene>
<evidence type="ECO:0000313" key="1">
    <source>
        <dbReference type="EMBL" id="OMO89668.1"/>
    </source>
</evidence>
<organism evidence="1 2">
    <name type="scientific">Corchorus olitorius</name>
    <dbReference type="NCBI Taxonomy" id="93759"/>
    <lineage>
        <taxon>Eukaryota</taxon>
        <taxon>Viridiplantae</taxon>
        <taxon>Streptophyta</taxon>
        <taxon>Embryophyta</taxon>
        <taxon>Tracheophyta</taxon>
        <taxon>Spermatophyta</taxon>
        <taxon>Magnoliopsida</taxon>
        <taxon>eudicotyledons</taxon>
        <taxon>Gunneridae</taxon>
        <taxon>Pentapetalae</taxon>
        <taxon>rosids</taxon>
        <taxon>malvids</taxon>
        <taxon>Malvales</taxon>
        <taxon>Malvaceae</taxon>
        <taxon>Grewioideae</taxon>
        <taxon>Apeibeae</taxon>
        <taxon>Corchorus</taxon>
    </lineage>
</organism>
<evidence type="ECO:0000313" key="2">
    <source>
        <dbReference type="Proteomes" id="UP000187203"/>
    </source>
</evidence>
<name>A0A1R3J4B4_9ROSI</name>
<dbReference type="InterPro" id="IPR013759">
    <property type="entry name" value="Topo_IIA_B_C"/>
</dbReference>
<reference evidence="2" key="1">
    <citation type="submission" date="2013-09" db="EMBL/GenBank/DDBJ databases">
        <title>Corchorus olitorius genome sequencing.</title>
        <authorList>
            <person name="Alam M."/>
            <person name="Haque M.S."/>
            <person name="Islam M.S."/>
            <person name="Emdad E.M."/>
            <person name="Islam M.M."/>
            <person name="Ahmed B."/>
            <person name="Halim A."/>
            <person name="Hossen Q.M.M."/>
            <person name="Hossain M.Z."/>
            <person name="Ahmed R."/>
            <person name="Khan M.M."/>
            <person name="Islam R."/>
            <person name="Rashid M.M."/>
            <person name="Khan S.A."/>
            <person name="Rahman M.S."/>
            <person name="Alam M."/>
            <person name="Yahiya A.S."/>
            <person name="Khan M.S."/>
            <person name="Azam M.S."/>
            <person name="Haque T."/>
            <person name="Lashkar M.Z.H."/>
            <person name="Akhand A.I."/>
            <person name="Morshed G."/>
            <person name="Roy S."/>
            <person name="Uddin K.S."/>
            <person name="Rabeya T."/>
            <person name="Hossain A.S."/>
            <person name="Chowdhury A."/>
            <person name="Snigdha A.R."/>
            <person name="Mortoza M.S."/>
            <person name="Matin S.A."/>
            <person name="Hoque S.M.E."/>
            <person name="Islam M.K."/>
            <person name="Roy D.K."/>
            <person name="Haider R."/>
            <person name="Moosa M.M."/>
            <person name="Elias S.M."/>
            <person name="Hasan A.M."/>
            <person name="Jahan S."/>
            <person name="Shafiuddin M."/>
            <person name="Mahmood N."/>
            <person name="Shommy N.S."/>
        </authorList>
    </citation>
    <scope>NUCLEOTIDE SEQUENCE [LARGE SCALE GENOMIC DNA]</scope>
    <source>
        <strain evidence="2">cv. O-4</strain>
    </source>
</reference>
<protein>
    <submittedName>
        <fullName evidence="1">DNA topoisomerase II</fullName>
    </submittedName>
</protein>
<keyword evidence="2" id="KW-1185">Reference proteome</keyword>
<dbReference type="GO" id="GO:0003918">
    <property type="term" value="F:DNA topoisomerase type II (double strand cut, ATP-hydrolyzing) activity"/>
    <property type="evidence" value="ECO:0007669"/>
    <property type="project" value="InterPro"/>
</dbReference>
<dbReference type="Proteomes" id="UP000187203">
    <property type="component" value="Unassembled WGS sequence"/>
</dbReference>
<dbReference type="Gene3D" id="3.40.50.670">
    <property type="match status" value="1"/>
</dbReference>
<proteinExistence type="predicted"/>
<dbReference type="GO" id="GO:0003677">
    <property type="term" value="F:DNA binding"/>
    <property type="evidence" value="ECO:0007669"/>
    <property type="project" value="InterPro"/>
</dbReference>
<dbReference type="EMBL" id="AWUE01016709">
    <property type="protein sequence ID" value="OMO89668.1"/>
    <property type="molecule type" value="Genomic_DNA"/>
</dbReference>
<dbReference type="AlphaFoldDB" id="A0A1R3J4B4"/>
<comment type="caution">
    <text evidence="1">The sequence shown here is derived from an EMBL/GenBank/DDBJ whole genome shotgun (WGS) entry which is preliminary data.</text>
</comment>
<accession>A0A1R3J4B4</accession>
<sequence length="42" mass="4578">MDKPNVVQASSFEDAVFAGTKRSKQCTFIIVEGQSAKLFVVT</sequence>
<dbReference type="GO" id="GO:0005524">
    <property type="term" value="F:ATP binding"/>
    <property type="evidence" value="ECO:0007669"/>
    <property type="project" value="InterPro"/>
</dbReference>
<dbReference type="GO" id="GO:0006265">
    <property type="term" value="P:DNA topological change"/>
    <property type="evidence" value="ECO:0007669"/>
    <property type="project" value="InterPro"/>
</dbReference>